<keyword evidence="3" id="KW-1185">Reference proteome</keyword>
<dbReference type="AlphaFoldDB" id="A0A9N9MJQ3"/>
<keyword evidence="1" id="KW-0472">Membrane</keyword>
<keyword evidence="1" id="KW-1133">Transmembrane helix</keyword>
<dbReference type="Proteomes" id="UP001152799">
    <property type="component" value="Chromosome 3"/>
</dbReference>
<reference evidence="2" key="1">
    <citation type="submission" date="2022-01" db="EMBL/GenBank/DDBJ databases">
        <authorList>
            <person name="King R."/>
        </authorList>
    </citation>
    <scope>NUCLEOTIDE SEQUENCE</scope>
</reference>
<feature type="transmembrane region" description="Helical" evidence="1">
    <location>
        <begin position="30"/>
        <end position="51"/>
    </location>
</feature>
<evidence type="ECO:0000313" key="2">
    <source>
        <dbReference type="EMBL" id="CAG9765650.1"/>
    </source>
</evidence>
<name>A0A9N9MJQ3_9CUCU</name>
<accession>A0A9N9MJQ3</accession>
<dbReference type="OrthoDB" id="6717296at2759"/>
<sequence length="316" mass="35945">MHKFIATELQLMVDTIIVRSMSYPTYSMEVILASVVVIVQLLLCVEIEISISRTYDRTNAKRWNKNSVNGDPFQISDYGRCDSFMFPGLPQLLQRNPEMLSKINYGTIRRMGMMHNDMSDFIRLNPKGDSISGNTYFSEREKRAEFLLSITPSQYIQKDRERLNQKGLRSCIESLATNLEKAIINDSIEIQSVVKDAVKRSLNTLKDNIEADKNSNFQLTNFPSPSLQILIDQIEDKKALENSLSPDLISSIYVAPEVRSSIKNNIGSGVTKHKSEIEIREIKSCNLSIKSSKSLSDIVDIQDDIVEKHKERMVIS</sequence>
<evidence type="ECO:0000313" key="3">
    <source>
        <dbReference type="Proteomes" id="UP001152799"/>
    </source>
</evidence>
<proteinExistence type="predicted"/>
<gene>
    <name evidence="2" type="ORF">CEUTPL_LOCUS6255</name>
</gene>
<organism evidence="2 3">
    <name type="scientific">Ceutorhynchus assimilis</name>
    <name type="common">cabbage seed weevil</name>
    <dbReference type="NCBI Taxonomy" id="467358"/>
    <lineage>
        <taxon>Eukaryota</taxon>
        <taxon>Metazoa</taxon>
        <taxon>Ecdysozoa</taxon>
        <taxon>Arthropoda</taxon>
        <taxon>Hexapoda</taxon>
        <taxon>Insecta</taxon>
        <taxon>Pterygota</taxon>
        <taxon>Neoptera</taxon>
        <taxon>Endopterygota</taxon>
        <taxon>Coleoptera</taxon>
        <taxon>Polyphaga</taxon>
        <taxon>Cucujiformia</taxon>
        <taxon>Curculionidae</taxon>
        <taxon>Ceutorhynchinae</taxon>
        <taxon>Ceutorhynchus</taxon>
    </lineage>
</organism>
<dbReference type="EMBL" id="OU892279">
    <property type="protein sequence ID" value="CAG9765650.1"/>
    <property type="molecule type" value="Genomic_DNA"/>
</dbReference>
<protein>
    <submittedName>
        <fullName evidence="2">Uncharacterized protein</fullName>
    </submittedName>
</protein>
<keyword evidence="1" id="KW-0812">Transmembrane</keyword>
<evidence type="ECO:0000256" key="1">
    <source>
        <dbReference type="SAM" id="Phobius"/>
    </source>
</evidence>